<protein>
    <submittedName>
        <fullName evidence="2">Uncharacterized protein</fullName>
    </submittedName>
</protein>
<keyword evidence="3" id="KW-1185">Reference proteome</keyword>
<proteinExistence type="predicted"/>
<name>A0A9Q1F3M6_SYNKA</name>
<evidence type="ECO:0000313" key="3">
    <source>
        <dbReference type="Proteomes" id="UP001152622"/>
    </source>
</evidence>
<dbReference type="Proteomes" id="UP001152622">
    <property type="component" value="Chromosome 9"/>
</dbReference>
<sequence>MDCQSCALNGGPKLSEAFEAVKRNGRLSSGSGHGPLSGAGPPRRRGELRASATGQCASRAAERSGGPEHFSETSNKQESLIWLEQLAAADSAEVLIISLFLHEALSCGRAAARGVPLPHRSLSSRDFPKKGEGTSVLIIALIRRKESP</sequence>
<organism evidence="2 3">
    <name type="scientific">Synaphobranchus kaupii</name>
    <name type="common">Kaup's arrowtooth eel</name>
    <dbReference type="NCBI Taxonomy" id="118154"/>
    <lineage>
        <taxon>Eukaryota</taxon>
        <taxon>Metazoa</taxon>
        <taxon>Chordata</taxon>
        <taxon>Craniata</taxon>
        <taxon>Vertebrata</taxon>
        <taxon>Euteleostomi</taxon>
        <taxon>Actinopterygii</taxon>
        <taxon>Neopterygii</taxon>
        <taxon>Teleostei</taxon>
        <taxon>Anguilliformes</taxon>
        <taxon>Synaphobranchidae</taxon>
        <taxon>Synaphobranchus</taxon>
    </lineage>
</organism>
<feature type="region of interest" description="Disordered" evidence="1">
    <location>
        <begin position="20"/>
        <end position="74"/>
    </location>
</feature>
<reference evidence="2" key="1">
    <citation type="journal article" date="2023" name="Science">
        <title>Genome structures resolve the early diversification of teleost fishes.</title>
        <authorList>
            <person name="Parey E."/>
            <person name="Louis A."/>
            <person name="Montfort J."/>
            <person name="Bouchez O."/>
            <person name="Roques C."/>
            <person name="Iampietro C."/>
            <person name="Lluch J."/>
            <person name="Castinel A."/>
            <person name="Donnadieu C."/>
            <person name="Desvignes T."/>
            <person name="Floi Bucao C."/>
            <person name="Jouanno E."/>
            <person name="Wen M."/>
            <person name="Mejri S."/>
            <person name="Dirks R."/>
            <person name="Jansen H."/>
            <person name="Henkel C."/>
            <person name="Chen W.J."/>
            <person name="Zahm M."/>
            <person name="Cabau C."/>
            <person name="Klopp C."/>
            <person name="Thompson A.W."/>
            <person name="Robinson-Rechavi M."/>
            <person name="Braasch I."/>
            <person name="Lecointre G."/>
            <person name="Bobe J."/>
            <person name="Postlethwait J.H."/>
            <person name="Berthelot C."/>
            <person name="Roest Crollius H."/>
            <person name="Guiguen Y."/>
        </authorList>
    </citation>
    <scope>NUCLEOTIDE SEQUENCE</scope>
    <source>
        <strain evidence="2">WJC10195</strain>
    </source>
</reference>
<accession>A0A9Q1F3M6</accession>
<dbReference type="EMBL" id="JAINUF010000009">
    <property type="protein sequence ID" value="KAJ8350245.1"/>
    <property type="molecule type" value="Genomic_DNA"/>
</dbReference>
<gene>
    <name evidence="2" type="ORF">SKAU_G00253750</name>
</gene>
<evidence type="ECO:0000313" key="2">
    <source>
        <dbReference type="EMBL" id="KAJ8350245.1"/>
    </source>
</evidence>
<feature type="compositionally biased region" description="Basic and acidic residues" evidence="1">
    <location>
        <begin position="60"/>
        <end position="71"/>
    </location>
</feature>
<comment type="caution">
    <text evidence="2">The sequence shown here is derived from an EMBL/GenBank/DDBJ whole genome shotgun (WGS) entry which is preliminary data.</text>
</comment>
<dbReference type="AlphaFoldDB" id="A0A9Q1F3M6"/>
<evidence type="ECO:0000256" key="1">
    <source>
        <dbReference type="SAM" id="MobiDB-lite"/>
    </source>
</evidence>